<comment type="caution">
    <text evidence="1">The sequence shown here is derived from an EMBL/GenBank/DDBJ whole genome shotgun (WGS) entry which is preliminary data.</text>
</comment>
<sequence>MQSESRNSDVPASPMYLNFLKRWRPEQEPKPTNLSAHSLGIGPDVILKRHTLCFQTLITTLYVSSSEMNSQPLRHAHLHNRHNQRVGIAEITAPDALSRHITQLPPDFIDTPVHVAILSGPCERVTRVTKEIKVSAKTAHLIASRLETPKLYQVMLLREKAPRGGQLKGDCRLYERVGLGEVLAVMLEEMDEDDLTWRGVLLE</sequence>
<accession>A0AA40CJM9</accession>
<name>A0AA40CJM9_9PEZI</name>
<gene>
    <name evidence="1" type="ORF">B0T16DRAFT_423979</name>
</gene>
<proteinExistence type="predicted"/>
<keyword evidence="2" id="KW-1185">Reference proteome</keyword>
<organism evidence="1 2">
    <name type="scientific">Cercophora newfieldiana</name>
    <dbReference type="NCBI Taxonomy" id="92897"/>
    <lineage>
        <taxon>Eukaryota</taxon>
        <taxon>Fungi</taxon>
        <taxon>Dikarya</taxon>
        <taxon>Ascomycota</taxon>
        <taxon>Pezizomycotina</taxon>
        <taxon>Sordariomycetes</taxon>
        <taxon>Sordariomycetidae</taxon>
        <taxon>Sordariales</taxon>
        <taxon>Lasiosphaeriaceae</taxon>
        <taxon>Cercophora</taxon>
    </lineage>
</organism>
<dbReference type="EMBL" id="JAULSV010000007">
    <property type="protein sequence ID" value="KAK0639953.1"/>
    <property type="molecule type" value="Genomic_DNA"/>
</dbReference>
<dbReference type="Proteomes" id="UP001174936">
    <property type="component" value="Unassembled WGS sequence"/>
</dbReference>
<protein>
    <submittedName>
        <fullName evidence="1">Uncharacterized protein</fullName>
    </submittedName>
</protein>
<dbReference type="AlphaFoldDB" id="A0AA40CJM9"/>
<evidence type="ECO:0000313" key="1">
    <source>
        <dbReference type="EMBL" id="KAK0639953.1"/>
    </source>
</evidence>
<reference evidence="1" key="1">
    <citation type="submission" date="2023-06" db="EMBL/GenBank/DDBJ databases">
        <title>Genome-scale phylogeny and comparative genomics of the fungal order Sordariales.</title>
        <authorList>
            <consortium name="Lawrence Berkeley National Laboratory"/>
            <person name="Hensen N."/>
            <person name="Bonometti L."/>
            <person name="Westerberg I."/>
            <person name="Brannstrom I.O."/>
            <person name="Guillou S."/>
            <person name="Cros-Aarteil S."/>
            <person name="Calhoun S."/>
            <person name="Haridas S."/>
            <person name="Kuo A."/>
            <person name="Mondo S."/>
            <person name="Pangilinan J."/>
            <person name="Riley R."/>
            <person name="Labutti K."/>
            <person name="Andreopoulos B."/>
            <person name="Lipzen A."/>
            <person name="Chen C."/>
            <person name="Yanf M."/>
            <person name="Daum C."/>
            <person name="Ng V."/>
            <person name="Clum A."/>
            <person name="Steindorff A."/>
            <person name="Ohm R."/>
            <person name="Martin F."/>
            <person name="Silar P."/>
            <person name="Natvig D."/>
            <person name="Lalanne C."/>
            <person name="Gautier V."/>
            <person name="Ament-Velasquez S.L."/>
            <person name="Kruys A."/>
            <person name="Hutchinson M.I."/>
            <person name="Powell A.J."/>
            <person name="Barry K."/>
            <person name="Miller A.N."/>
            <person name="Grigoriev I.V."/>
            <person name="Debuchy R."/>
            <person name="Gladieux P."/>
            <person name="Thoren M.H."/>
            <person name="Johannesson H."/>
        </authorList>
    </citation>
    <scope>NUCLEOTIDE SEQUENCE</scope>
    <source>
        <strain evidence="1">SMH2532-1</strain>
    </source>
</reference>
<evidence type="ECO:0000313" key="2">
    <source>
        <dbReference type="Proteomes" id="UP001174936"/>
    </source>
</evidence>